<organism evidence="1 2">
    <name type="scientific">Cricetulus griseus</name>
    <name type="common">Chinese hamster</name>
    <name type="synonym">Cricetulus barabensis griseus</name>
    <dbReference type="NCBI Taxonomy" id="10029"/>
    <lineage>
        <taxon>Eukaryota</taxon>
        <taxon>Metazoa</taxon>
        <taxon>Chordata</taxon>
        <taxon>Craniata</taxon>
        <taxon>Vertebrata</taxon>
        <taxon>Euteleostomi</taxon>
        <taxon>Mammalia</taxon>
        <taxon>Eutheria</taxon>
        <taxon>Euarchontoglires</taxon>
        <taxon>Glires</taxon>
        <taxon>Rodentia</taxon>
        <taxon>Myomorpha</taxon>
        <taxon>Muroidea</taxon>
        <taxon>Cricetidae</taxon>
        <taxon>Cricetinae</taxon>
        <taxon>Cricetulus</taxon>
    </lineage>
</organism>
<dbReference type="AlphaFoldDB" id="G3GT70"/>
<name>G3GT70_CRIGR</name>
<dbReference type="InterPro" id="IPR042125">
    <property type="entry name" value="SMIM11"/>
</dbReference>
<dbReference type="EMBL" id="JH000016">
    <property type="protein sequence ID" value="EGW01499.1"/>
    <property type="molecule type" value="Genomic_DNA"/>
</dbReference>
<dbReference type="Proteomes" id="UP000001075">
    <property type="component" value="Unassembled WGS sequence"/>
</dbReference>
<dbReference type="PANTHER" id="PTHR35975">
    <property type="entry name" value="SMALL INTEGRAL MEMBRANE PROTEIN 11A"/>
    <property type="match status" value="1"/>
</dbReference>
<protein>
    <submittedName>
        <fullName evidence="1">Protein FAM165B</fullName>
    </submittedName>
</protein>
<sequence>MRVRTSSSSDLASSCFSCCVFGLHWSEVNSQPASHELEAKTLILCLAFAGVKMYQRKSLEAKLQADKKQRSEKKEN</sequence>
<dbReference type="InParanoid" id="G3GT70"/>
<evidence type="ECO:0000313" key="1">
    <source>
        <dbReference type="EMBL" id="EGW01499.1"/>
    </source>
</evidence>
<dbReference type="FunCoup" id="G3GT70">
    <property type="interactions" value="2"/>
</dbReference>
<dbReference type="PANTHER" id="PTHR35975:SF1">
    <property type="entry name" value="SMALL INTEGRAL MEMBRANE PROTEIN 11"/>
    <property type="match status" value="1"/>
</dbReference>
<reference evidence="2" key="1">
    <citation type="journal article" date="2011" name="Nat. Biotechnol.">
        <title>The genomic sequence of the Chinese hamster ovary (CHO)-K1 cell line.</title>
        <authorList>
            <person name="Xu X."/>
            <person name="Nagarajan H."/>
            <person name="Lewis N.E."/>
            <person name="Pan S."/>
            <person name="Cai Z."/>
            <person name="Liu X."/>
            <person name="Chen W."/>
            <person name="Xie M."/>
            <person name="Wang W."/>
            <person name="Hammond S."/>
            <person name="Andersen M.R."/>
            <person name="Neff N."/>
            <person name="Passarelli B."/>
            <person name="Koh W."/>
            <person name="Fan H.C."/>
            <person name="Wang J."/>
            <person name="Gui Y."/>
            <person name="Lee K.H."/>
            <person name="Betenbaugh M.J."/>
            <person name="Quake S.R."/>
            <person name="Famili I."/>
            <person name="Palsson B.O."/>
            <person name="Wang J."/>
        </authorList>
    </citation>
    <scope>NUCLEOTIDE SEQUENCE [LARGE SCALE GENOMIC DNA]</scope>
    <source>
        <strain evidence="2">CHO K1 cell line</strain>
    </source>
</reference>
<dbReference type="Pfam" id="PF14981">
    <property type="entry name" value="FAM165"/>
    <property type="match status" value="1"/>
</dbReference>
<evidence type="ECO:0000313" key="2">
    <source>
        <dbReference type="Proteomes" id="UP000001075"/>
    </source>
</evidence>
<gene>
    <name evidence="1" type="ORF">I79_000844</name>
</gene>
<proteinExistence type="predicted"/>
<accession>G3GT70</accession>